<reference evidence="3 4" key="1">
    <citation type="submission" date="2016-05" db="EMBL/GenBank/DDBJ databases">
        <title>Whole genome sequencing of Tetragenococcus halophilus subsp. halophilus NISL 7118.</title>
        <authorList>
            <person name="Shiwa Y."/>
            <person name="Nishimura I."/>
            <person name="Yoshikawa H."/>
            <person name="Koyama Y."/>
            <person name="Oguma T."/>
        </authorList>
    </citation>
    <scope>NUCLEOTIDE SEQUENCE [LARGE SCALE GENOMIC DNA]</scope>
    <source>
        <strain evidence="3 4">NISL 7118</strain>
    </source>
</reference>
<evidence type="ECO:0000256" key="1">
    <source>
        <dbReference type="ARBA" id="ARBA00022679"/>
    </source>
</evidence>
<dbReference type="InterPro" id="IPR029063">
    <property type="entry name" value="SAM-dependent_MTases_sf"/>
</dbReference>
<protein>
    <submittedName>
        <fullName evidence="3">Putative methyltransferase</fullName>
    </submittedName>
</protein>
<dbReference type="Gene3D" id="3.40.50.150">
    <property type="entry name" value="Vaccinia Virus protein VP39"/>
    <property type="match status" value="1"/>
</dbReference>
<dbReference type="InterPro" id="IPR041698">
    <property type="entry name" value="Methyltransf_25"/>
</dbReference>
<evidence type="ECO:0000313" key="3">
    <source>
        <dbReference type="EMBL" id="GBD69425.1"/>
    </source>
</evidence>
<dbReference type="RefSeq" id="WP_103103758.1">
    <property type="nucleotide sequence ID" value="NZ_BDEC01000208.1"/>
</dbReference>
<dbReference type="CDD" id="cd02440">
    <property type="entry name" value="AdoMet_MTases"/>
    <property type="match status" value="1"/>
</dbReference>
<dbReference type="Proteomes" id="UP000236214">
    <property type="component" value="Unassembled WGS sequence"/>
</dbReference>
<accession>A0A2H6CWS4</accession>
<dbReference type="PANTHER" id="PTHR43861">
    <property type="entry name" value="TRANS-ACONITATE 2-METHYLTRANSFERASE-RELATED"/>
    <property type="match status" value="1"/>
</dbReference>
<dbReference type="Pfam" id="PF13649">
    <property type="entry name" value="Methyltransf_25"/>
    <property type="match status" value="1"/>
</dbReference>
<dbReference type="GO" id="GO:0032259">
    <property type="term" value="P:methylation"/>
    <property type="evidence" value="ECO:0007669"/>
    <property type="project" value="UniProtKB-KW"/>
</dbReference>
<sequence length="296" mass="34436">MFYNLKESLEKPALYTKSKEAFWDDEYISKQMLKAHLDPDFSGASRKFSFIEQSVSWIKEKIPAQTYPKLLDIGCGPGIYAEKFALENYQVTGVDFSKRSIDYAKKSAQQHGLANIYYYQDYLAMDLKQSFDLATLIYCDYGALSTKDRQTLLDNIYQHLKPGGKLLLDVFSQKFYQQFQEEQKWENCENGGFWRPDEYIALYGNYKYSNDVTLEQTTIVSDTEITPYYVWNTCFTKDALIKEMQEAGFEFCEIFSDVTGRAYNEENKTMAIIVEKNLGGQVYEKVGYLVNKCRGY</sequence>
<keyword evidence="4" id="KW-1185">Reference proteome</keyword>
<organism evidence="3 4">
    <name type="scientific">Tetragenococcus halophilus subsp. halophilus</name>
    <dbReference type="NCBI Taxonomy" id="1513897"/>
    <lineage>
        <taxon>Bacteria</taxon>
        <taxon>Bacillati</taxon>
        <taxon>Bacillota</taxon>
        <taxon>Bacilli</taxon>
        <taxon>Lactobacillales</taxon>
        <taxon>Enterococcaceae</taxon>
        <taxon>Tetragenococcus</taxon>
    </lineage>
</organism>
<evidence type="ECO:0000259" key="2">
    <source>
        <dbReference type="Pfam" id="PF13649"/>
    </source>
</evidence>
<dbReference type="GO" id="GO:0008168">
    <property type="term" value="F:methyltransferase activity"/>
    <property type="evidence" value="ECO:0007669"/>
    <property type="project" value="UniProtKB-KW"/>
</dbReference>
<feature type="domain" description="Methyltransferase" evidence="2">
    <location>
        <begin position="71"/>
        <end position="164"/>
    </location>
</feature>
<proteinExistence type="predicted"/>
<name>A0A2H6CWS4_TETHA</name>
<gene>
    <name evidence="3" type="ORF">TEHN7118_2231</name>
</gene>
<dbReference type="EMBL" id="BDEC01000208">
    <property type="protein sequence ID" value="GBD69425.1"/>
    <property type="molecule type" value="Genomic_DNA"/>
</dbReference>
<keyword evidence="1 3" id="KW-0808">Transferase</keyword>
<keyword evidence="3" id="KW-0489">Methyltransferase</keyword>
<comment type="caution">
    <text evidence="3">The sequence shown here is derived from an EMBL/GenBank/DDBJ whole genome shotgun (WGS) entry which is preliminary data.</text>
</comment>
<dbReference type="AlphaFoldDB" id="A0A2H6CWS4"/>
<evidence type="ECO:0000313" key="4">
    <source>
        <dbReference type="Proteomes" id="UP000236214"/>
    </source>
</evidence>
<dbReference type="SUPFAM" id="SSF53335">
    <property type="entry name" value="S-adenosyl-L-methionine-dependent methyltransferases"/>
    <property type="match status" value="1"/>
</dbReference>